<dbReference type="Pfam" id="PF01266">
    <property type="entry name" value="DAO"/>
    <property type="match status" value="1"/>
</dbReference>
<dbReference type="GO" id="GO:0046872">
    <property type="term" value="F:metal ion binding"/>
    <property type="evidence" value="ECO:0007669"/>
    <property type="project" value="UniProtKB-KW"/>
</dbReference>
<dbReference type="Gene3D" id="3.30.9.10">
    <property type="entry name" value="D-Amino Acid Oxidase, subunit A, domain 2"/>
    <property type="match status" value="1"/>
</dbReference>
<dbReference type="Proteomes" id="UP000320239">
    <property type="component" value="Unassembled WGS sequence"/>
</dbReference>
<protein>
    <submittedName>
        <fullName evidence="7">Glycine/D-amino acid oxidase-like deaminating enzyme</fullName>
    </submittedName>
</protein>
<name>A0A561WB81_ACTTI</name>
<evidence type="ECO:0000256" key="2">
    <source>
        <dbReference type="ARBA" id="ARBA00022723"/>
    </source>
</evidence>
<dbReference type="GO" id="GO:0016020">
    <property type="term" value="C:membrane"/>
    <property type="evidence" value="ECO:0007669"/>
    <property type="project" value="InterPro"/>
</dbReference>
<accession>A0A561WB81</accession>
<organism evidence="7 8">
    <name type="scientific">Actinoplanes teichomyceticus</name>
    <dbReference type="NCBI Taxonomy" id="1867"/>
    <lineage>
        <taxon>Bacteria</taxon>
        <taxon>Bacillati</taxon>
        <taxon>Actinomycetota</taxon>
        <taxon>Actinomycetes</taxon>
        <taxon>Micromonosporales</taxon>
        <taxon>Micromonosporaceae</taxon>
        <taxon>Actinoplanes</taxon>
    </lineage>
</organism>
<evidence type="ECO:0000256" key="4">
    <source>
        <dbReference type="ARBA" id="ARBA00023014"/>
    </source>
</evidence>
<dbReference type="GO" id="GO:0051537">
    <property type="term" value="F:2 iron, 2 sulfur cluster binding"/>
    <property type="evidence" value="ECO:0007669"/>
    <property type="project" value="UniProtKB-KW"/>
</dbReference>
<dbReference type="GO" id="GO:0016705">
    <property type="term" value="F:oxidoreductase activity, acting on paired donors, with incorporation or reduction of molecular oxygen"/>
    <property type="evidence" value="ECO:0007669"/>
    <property type="project" value="UniProtKB-ARBA"/>
</dbReference>
<evidence type="ECO:0000256" key="5">
    <source>
        <dbReference type="ARBA" id="ARBA00023157"/>
    </source>
</evidence>
<dbReference type="GO" id="GO:0005737">
    <property type="term" value="C:cytoplasm"/>
    <property type="evidence" value="ECO:0007669"/>
    <property type="project" value="TreeGrafter"/>
</dbReference>
<evidence type="ECO:0000313" key="7">
    <source>
        <dbReference type="EMBL" id="TWG21118.1"/>
    </source>
</evidence>
<dbReference type="InterPro" id="IPR036188">
    <property type="entry name" value="FAD/NAD-bd_sf"/>
</dbReference>
<dbReference type="PANTHER" id="PTHR13847:SF274">
    <property type="entry name" value="RIESKE 2FE-2S IRON-SULFUR PROTEIN YHFW-RELATED"/>
    <property type="match status" value="1"/>
</dbReference>
<keyword evidence="4" id="KW-0411">Iron-sulfur</keyword>
<keyword evidence="5" id="KW-1015">Disulfide bond</keyword>
<dbReference type="InterPro" id="IPR005805">
    <property type="entry name" value="Rieske_Fe-S_prot_C"/>
</dbReference>
<dbReference type="CDD" id="cd03477">
    <property type="entry name" value="Rieske_YhfW_C"/>
    <property type="match status" value="1"/>
</dbReference>
<dbReference type="InterPro" id="IPR036922">
    <property type="entry name" value="Rieske_2Fe-2S_sf"/>
</dbReference>
<reference evidence="7 8" key="1">
    <citation type="submission" date="2019-06" db="EMBL/GenBank/DDBJ databases">
        <title>Sequencing the genomes of 1000 actinobacteria strains.</title>
        <authorList>
            <person name="Klenk H.-P."/>
        </authorList>
    </citation>
    <scope>NUCLEOTIDE SEQUENCE [LARGE SCALE GENOMIC DNA]</scope>
    <source>
        <strain evidence="7 8">DSM 43866</strain>
    </source>
</reference>
<dbReference type="InterPro" id="IPR038010">
    <property type="entry name" value="YhfW_C"/>
</dbReference>
<dbReference type="EMBL" id="VIWY01000003">
    <property type="protein sequence ID" value="TWG21118.1"/>
    <property type="molecule type" value="Genomic_DNA"/>
</dbReference>
<keyword evidence="1" id="KW-0001">2Fe-2S</keyword>
<gene>
    <name evidence="7" type="ORF">FHX34_103648</name>
</gene>
<dbReference type="PRINTS" id="PR00162">
    <property type="entry name" value="RIESKE"/>
</dbReference>
<keyword evidence="3" id="KW-0408">Iron</keyword>
<comment type="caution">
    <text evidence="7">The sequence shown here is derived from an EMBL/GenBank/DDBJ whole genome shotgun (WGS) entry which is preliminary data.</text>
</comment>
<dbReference type="Gene3D" id="2.102.10.10">
    <property type="entry name" value="Rieske [2Fe-2S] iron-sulphur domain"/>
    <property type="match status" value="1"/>
</dbReference>
<evidence type="ECO:0000313" key="8">
    <source>
        <dbReference type="Proteomes" id="UP000320239"/>
    </source>
</evidence>
<keyword evidence="2" id="KW-0479">Metal-binding</keyword>
<dbReference type="FunFam" id="2.102.10.10:FF:000014">
    <property type="entry name" value="Oxidoreductase, FAD dependent"/>
    <property type="match status" value="1"/>
</dbReference>
<evidence type="ECO:0000256" key="1">
    <source>
        <dbReference type="ARBA" id="ARBA00022714"/>
    </source>
</evidence>
<dbReference type="InterPro" id="IPR006076">
    <property type="entry name" value="FAD-dep_OxRdtase"/>
</dbReference>
<dbReference type="SUPFAM" id="SSF51905">
    <property type="entry name" value="FAD/NAD(P)-binding domain"/>
    <property type="match status" value="1"/>
</dbReference>
<dbReference type="Pfam" id="PF00355">
    <property type="entry name" value="Rieske"/>
    <property type="match status" value="1"/>
</dbReference>
<dbReference type="InterPro" id="IPR017941">
    <property type="entry name" value="Rieske_2Fe-2S"/>
</dbReference>
<proteinExistence type="predicted"/>
<dbReference type="SUPFAM" id="SSF50022">
    <property type="entry name" value="ISP domain"/>
    <property type="match status" value="1"/>
</dbReference>
<sequence>MLAGTRESYWMDTTPATTYPALPDDIEADVAVVGGGIAGLCTAWELTEAGRRVALIEADRIAAGVTGYTTAKLSVLHTLIYDRLRTSFDRDAARLYATSQQQAVDRVAELAARLRIDCELERVPAYTWTESAEGVPRIRAEADAAAEAGLPASFVTRTGLPFPVAGAVRVENQAQFHPRKFLLALAEDLTRRGGRIFERTRATGLHEGEPCTVTTEHGRTVTARQVVIATHYPVFDRALLFARLQPRRELVVAAAIPAGQDPGGAYLTPERNTRSIRTAPYRTGQRLLIVTGEHFTPGEGDPAQRWERLIGWTRERFPDAEIGYRWATQDNTTTDGVPFIGPFHPGAGNVYVATGFGGWGMSSGVLTGALLTAYLTGAAPAWAELYDPRRLGLAREAGTMLKLQAKVAGHFVGDRLRPSHADSVDDIAPGSGAVVRIGGQHCAAYRDRAGEVHAVSARCTHLGCLVAFNDAETAWECPCHGSRFGIDGSVLQGPANRPLPPVHRE</sequence>
<feature type="domain" description="Rieske" evidence="6">
    <location>
        <begin position="419"/>
        <end position="505"/>
    </location>
</feature>
<dbReference type="GO" id="GO:0004497">
    <property type="term" value="F:monooxygenase activity"/>
    <property type="evidence" value="ECO:0007669"/>
    <property type="project" value="UniProtKB-ARBA"/>
</dbReference>
<dbReference type="RefSeq" id="WP_122982376.1">
    <property type="nucleotide sequence ID" value="NZ_BOMX01000116.1"/>
</dbReference>
<dbReference type="AlphaFoldDB" id="A0A561WB81"/>
<dbReference type="Gene3D" id="3.50.50.60">
    <property type="entry name" value="FAD/NAD(P)-binding domain"/>
    <property type="match status" value="1"/>
</dbReference>
<dbReference type="OrthoDB" id="9767869at2"/>
<evidence type="ECO:0000256" key="3">
    <source>
        <dbReference type="ARBA" id="ARBA00023004"/>
    </source>
</evidence>
<dbReference type="PANTHER" id="PTHR13847">
    <property type="entry name" value="SARCOSINE DEHYDROGENASE-RELATED"/>
    <property type="match status" value="1"/>
</dbReference>
<dbReference type="PROSITE" id="PS51296">
    <property type="entry name" value="RIESKE"/>
    <property type="match status" value="1"/>
</dbReference>
<keyword evidence="8" id="KW-1185">Reference proteome</keyword>
<evidence type="ECO:0000259" key="6">
    <source>
        <dbReference type="PROSITE" id="PS51296"/>
    </source>
</evidence>